<keyword evidence="2" id="KW-0614">Plasmid</keyword>
<organism evidence="2 3">
    <name type="scientific">Azospirillum argentinense</name>
    <dbReference type="NCBI Taxonomy" id="2970906"/>
    <lineage>
        <taxon>Bacteria</taxon>
        <taxon>Pseudomonadati</taxon>
        <taxon>Pseudomonadota</taxon>
        <taxon>Alphaproteobacteria</taxon>
        <taxon>Rhodospirillales</taxon>
        <taxon>Azospirillaceae</taxon>
        <taxon>Azospirillum</taxon>
    </lineage>
</organism>
<name>A0A2K1FR74_9PROT</name>
<protein>
    <submittedName>
        <fullName evidence="2">Uncharacterized protein</fullName>
    </submittedName>
</protein>
<feature type="compositionally biased region" description="Basic residues" evidence="1">
    <location>
        <begin position="74"/>
        <end position="86"/>
    </location>
</feature>
<gene>
    <name evidence="2" type="ORF">C1S70_30995</name>
</gene>
<evidence type="ECO:0000313" key="2">
    <source>
        <dbReference type="EMBL" id="PNQ95036.1"/>
    </source>
</evidence>
<comment type="caution">
    <text evidence="2">The sequence shown here is derived from an EMBL/GenBank/DDBJ whole genome shotgun (WGS) entry which is preliminary data.</text>
</comment>
<proteinExistence type="predicted"/>
<dbReference type="EMBL" id="POWG01000064">
    <property type="protein sequence ID" value="PNQ95036.1"/>
    <property type="molecule type" value="Genomic_DNA"/>
</dbReference>
<accession>A0A2K1FR74</accession>
<dbReference type="PROSITE" id="PS51257">
    <property type="entry name" value="PROKAR_LIPOPROTEIN"/>
    <property type="match status" value="1"/>
</dbReference>
<geneLocation type="plasmid" evidence="2">
    <name>p44unnamed</name>
</geneLocation>
<feature type="region of interest" description="Disordered" evidence="1">
    <location>
        <begin position="74"/>
        <end position="94"/>
    </location>
</feature>
<reference evidence="2 3" key="1">
    <citation type="submission" date="2018-01" db="EMBL/GenBank/DDBJ databases">
        <title>Whole genome sequence of Azospirillum brasilense REC3 isolated from strawberry roots.</title>
        <authorList>
            <person name="Fontana C.A."/>
            <person name="Salazar S.M."/>
            <person name="Bassi D."/>
            <person name="Puglisi E."/>
            <person name="Lovaisa N.C."/>
            <person name="Toffoli L.M."/>
            <person name="Pedraza R."/>
            <person name="Cocconcelli P.S."/>
        </authorList>
    </citation>
    <scope>NUCLEOTIDE SEQUENCE [LARGE SCALE GENOMIC DNA]</scope>
    <source>
        <strain evidence="2 3">REC3</strain>
        <plasmid evidence="2">p44unnamed</plasmid>
    </source>
</reference>
<evidence type="ECO:0000256" key="1">
    <source>
        <dbReference type="SAM" id="MobiDB-lite"/>
    </source>
</evidence>
<sequence length="94" mass="10734">MVTRLRVLAMVPQIAVVVSCSRFHSQGSNSCSLVCGRSLVSVTSAPFFLLHRLLPGAPLDVDAVIAWSLWRRRHQQRARRSHWKRRTQTDKARL</sequence>
<evidence type="ECO:0000313" key="3">
    <source>
        <dbReference type="Proteomes" id="UP000236268"/>
    </source>
</evidence>
<dbReference type="AlphaFoldDB" id="A0A2K1FR74"/>
<dbReference type="Proteomes" id="UP000236268">
    <property type="component" value="Unassembled WGS sequence"/>
</dbReference>